<comment type="caution">
    <text evidence="3">The sequence shown here is derived from an EMBL/GenBank/DDBJ whole genome shotgun (WGS) entry which is preliminary data.</text>
</comment>
<reference evidence="3" key="1">
    <citation type="submission" date="2023-10" db="EMBL/GenBank/DDBJ databases">
        <authorList>
            <person name="Hackl T."/>
        </authorList>
    </citation>
    <scope>NUCLEOTIDE SEQUENCE</scope>
</reference>
<protein>
    <submittedName>
        <fullName evidence="3">Uu.00g043400.m01.CDS01</fullName>
    </submittedName>
</protein>
<organism evidence="3 4">
    <name type="scientific">Anthostomella pinea</name>
    <dbReference type="NCBI Taxonomy" id="933095"/>
    <lineage>
        <taxon>Eukaryota</taxon>
        <taxon>Fungi</taxon>
        <taxon>Dikarya</taxon>
        <taxon>Ascomycota</taxon>
        <taxon>Pezizomycotina</taxon>
        <taxon>Sordariomycetes</taxon>
        <taxon>Xylariomycetidae</taxon>
        <taxon>Xylariales</taxon>
        <taxon>Xylariaceae</taxon>
        <taxon>Anthostomella</taxon>
    </lineage>
</organism>
<proteinExistence type="predicted"/>
<keyword evidence="2" id="KW-0732">Signal</keyword>
<feature type="region of interest" description="Disordered" evidence="1">
    <location>
        <begin position="128"/>
        <end position="154"/>
    </location>
</feature>
<dbReference type="AlphaFoldDB" id="A0AAI8VB96"/>
<feature type="chain" id="PRO_5042534707" evidence="2">
    <location>
        <begin position="23"/>
        <end position="278"/>
    </location>
</feature>
<gene>
    <name evidence="3" type="ORF">KHLLAP_LOCUS1955</name>
</gene>
<sequence>MQLNLPVSLLFAISSLCGSSSALPFLNSREAPVESLAARTTYSVIPIDGSGGHGGNSDSTQTVVETVVTTSTPKTTTVVTTPTPKTTTVVDSPPPVTDTVVVTAAPTTVSTTISVIDIQPTTDVITTTVTDEDDAPSPTSTSSSITTSSANTSSTATSSLSSCDIHILNSHVDDHHEVDGYNDDFGDPHFHHHADNPDNIHDIVYRNLQLLNFNHYNVFGCLEHHDLRTSVYTIILFFGERYFHNQHDNIASDTYRNIDFVRRWFLAYYLPSLDWYYG</sequence>
<keyword evidence="4" id="KW-1185">Reference proteome</keyword>
<evidence type="ECO:0000256" key="1">
    <source>
        <dbReference type="SAM" id="MobiDB-lite"/>
    </source>
</evidence>
<evidence type="ECO:0000313" key="3">
    <source>
        <dbReference type="EMBL" id="CAJ2501487.1"/>
    </source>
</evidence>
<dbReference type="EMBL" id="CAUWAG010000003">
    <property type="protein sequence ID" value="CAJ2501487.1"/>
    <property type="molecule type" value="Genomic_DNA"/>
</dbReference>
<accession>A0AAI8VB96</accession>
<feature type="signal peptide" evidence="2">
    <location>
        <begin position="1"/>
        <end position="22"/>
    </location>
</feature>
<evidence type="ECO:0000256" key="2">
    <source>
        <dbReference type="SAM" id="SignalP"/>
    </source>
</evidence>
<name>A0AAI8VB96_9PEZI</name>
<feature type="compositionally biased region" description="Low complexity" evidence="1">
    <location>
        <begin position="137"/>
        <end position="154"/>
    </location>
</feature>
<dbReference type="Proteomes" id="UP001295740">
    <property type="component" value="Unassembled WGS sequence"/>
</dbReference>
<evidence type="ECO:0000313" key="4">
    <source>
        <dbReference type="Proteomes" id="UP001295740"/>
    </source>
</evidence>